<reference evidence="4" key="1">
    <citation type="submission" date="2016-10" db="EMBL/GenBank/DDBJ databases">
        <authorList>
            <person name="Varghese N."/>
            <person name="Submissions S."/>
        </authorList>
    </citation>
    <scope>NUCLEOTIDE SEQUENCE [LARGE SCALE GENOMIC DNA]</scope>
    <source>
        <strain evidence="4">DSM 24204</strain>
    </source>
</reference>
<dbReference type="STRING" id="97481.SAMN05444853_11042"/>
<accession>A0A1H7WZ97</accession>
<evidence type="ECO:0000313" key="1">
    <source>
        <dbReference type="EMBL" id="MDP8085488.1"/>
    </source>
</evidence>
<dbReference type="OrthoDB" id="6893199at2"/>
<dbReference type="RefSeq" id="WP_090921524.1">
    <property type="nucleotide sequence ID" value="NZ_CP016180.1"/>
</dbReference>
<proteinExistence type="predicted"/>
<reference evidence="2" key="4">
    <citation type="journal article" date="2023" name="Front. Microbiol.">
        <title>Phylogeography and host specificity of Pasteurellaceae pathogenic to sea-farmed fish in the north-east Atlantic.</title>
        <authorList>
            <person name="Gulla S."/>
            <person name="Colquhoun D.J."/>
            <person name="Olsen A.B."/>
            <person name="Spilsberg B."/>
            <person name="Lagesen K."/>
            <person name="Aakesson C.P."/>
            <person name="Strom S."/>
            <person name="Manji F."/>
            <person name="Birkbeck T.H."/>
            <person name="Nilsen H.K."/>
        </authorList>
    </citation>
    <scope>NUCLEOTIDE SEQUENCE</scope>
    <source>
        <strain evidence="2">98B1</strain>
    </source>
</reference>
<evidence type="ECO:0000313" key="3">
    <source>
        <dbReference type="EMBL" id="SEM26229.1"/>
    </source>
</evidence>
<dbReference type="EMBL" id="FOBN01000010">
    <property type="protein sequence ID" value="SEM26229.1"/>
    <property type="molecule type" value="Genomic_DNA"/>
</dbReference>
<dbReference type="GeneID" id="83543862"/>
<dbReference type="PROSITE" id="PS51257">
    <property type="entry name" value="PROKAR_LIPOPROTEIN"/>
    <property type="match status" value="1"/>
</dbReference>
<organism evidence="3 4">
    <name type="scientific">Phocoenobacter skyensis</name>
    <dbReference type="NCBI Taxonomy" id="97481"/>
    <lineage>
        <taxon>Bacteria</taxon>
        <taxon>Pseudomonadati</taxon>
        <taxon>Pseudomonadota</taxon>
        <taxon>Gammaproteobacteria</taxon>
        <taxon>Pasteurellales</taxon>
        <taxon>Pasteurellaceae</taxon>
        <taxon>Phocoenobacter</taxon>
    </lineage>
</organism>
<dbReference type="EMBL" id="JASAYT010000008">
    <property type="protein sequence ID" value="MDP8174538.1"/>
    <property type="molecule type" value="Genomic_DNA"/>
</dbReference>
<reference evidence="3" key="2">
    <citation type="submission" date="2016-10" db="EMBL/GenBank/DDBJ databases">
        <authorList>
            <person name="de Groot N.N."/>
        </authorList>
    </citation>
    <scope>NUCLEOTIDE SEQUENCE [LARGE SCALE GENOMIC DNA]</scope>
    <source>
        <strain evidence="3">DSM 24204</strain>
    </source>
</reference>
<keyword evidence="5" id="KW-1185">Reference proteome</keyword>
<dbReference type="Proteomes" id="UP000198883">
    <property type="component" value="Unassembled WGS sequence"/>
</dbReference>
<protein>
    <recommendedName>
        <fullName evidence="6">Lipoprotein</fullName>
    </recommendedName>
</protein>
<dbReference type="AlphaFoldDB" id="A0A1H7WZ97"/>
<dbReference type="Proteomes" id="UP001224812">
    <property type="component" value="Unassembled WGS sequence"/>
</dbReference>
<name>A0A1H7WZ97_9PAST</name>
<evidence type="ECO:0000313" key="5">
    <source>
        <dbReference type="Proteomes" id="UP001224812"/>
    </source>
</evidence>
<evidence type="ECO:0000313" key="4">
    <source>
        <dbReference type="Proteomes" id="UP000198883"/>
    </source>
</evidence>
<reference evidence="1 5" key="3">
    <citation type="journal article" date="2023" name="Front. Microbiol.">
        <title>Phylogeography and host specificity of Pasteurellaceae pathogenic to sea-farmed fish in the north-east Atlantic.</title>
        <authorList>
            <person name="Gulla S."/>
            <person name="Colquhoun D.J."/>
            <person name="Olsen A.B."/>
            <person name="Spilsberg B."/>
            <person name="Lagesen K."/>
            <person name="Aakesson C.P."/>
            <person name="Strom S."/>
            <person name="Manji F."/>
            <person name="Birkbeck T.H."/>
            <person name="Nilsen H.K."/>
        </authorList>
    </citation>
    <scope>NUCLEOTIDE SEQUENCE [LARGE SCALE GENOMIC DNA]</scope>
    <source>
        <strain evidence="1 5">VIO11850</strain>
    </source>
</reference>
<sequence>MKKLGLLTAMTILTACGSIGNVIISDQTLQDKAAFALNTTSNKVKISQRNAGLDDIRFVASVGRKSYQCYITTVAGVVSSDAICSGSRSVKQKRGSKCNALLKAAGRC</sequence>
<dbReference type="Proteomes" id="UP001231736">
    <property type="component" value="Unassembled WGS sequence"/>
</dbReference>
<evidence type="ECO:0000313" key="2">
    <source>
        <dbReference type="EMBL" id="MDP8174538.1"/>
    </source>
</evidence>
<gene>
    <name evidence="1" type="ORF">QJT92_06055</name>
    <name evidence="2" type="ORF">QJU97_03575</name>
    <name evidence="3" type="ORF">SAMN05444853_11042</name>
</gene>
<dbReference type="EMBL" id="JASAVS010000011">
    <property type="protein sequence ID" value="MDP8085488.1"/>
    <property type="molecule type" value="Genomic_DNA"/>
</dbReference>
<evidence type="ECO:0008006" key="6">
    <source>
        <dbReference type="Google" id="ProtNLM"/>
    </source>
</evidence>